<comment type="caution">
    <text evidence="1">The sequence shown here is derived from an EMBL/GenBank/DDBJ whole genome shotgun (WGS) entry which is preliminary data.</text>
</comment>
<gene>
    <name evidence="1" type="ORF">DX873_05195</name>
</gene>
<name>A0A371JUV9_9FLAO</name>
<organism evidence="1 2">
    <name type="scientific">Flagellimonas nanhaiensis</name>
    <dbReference type="NCBI Taxonomy" id="2292706"/>
    <lineage>
        <taxon>Bacteria</taxon>
        <taxon>Pseudomonadati</taxon>
        <taxon>Bacteroidota</taxon>
        <taxon>Flavobacteriia</taxon>
        <taxon>Flavobacteriales</taxon>
        <taxon>Flavobacteriaceae</taxon>
        <taxon>Flagellimonas</taxon>
    </lineage>
</organism>
<accession>A0A371JUV9</accession>
<proteinExistence type="predicted"/>
<dbReference type="EMBL" id="QTJX01000001">
    <property type="protein sequence ID" value="RDY61556.1"/>
    <property type="molecule type" value="Genomic_DNA"/>
</dbReference>
<dbReference type="RefSeq" id="WP_116183436.1">
    <property type="nucleotide sequence ID" value="NZ_QTJX01000001.1"/>
</dbReference>
<dbReference type="Proteomes" id="UP000261828">
    <property type="component" value="Unassembled WGS sequence"/>
</dbReference>
<evidence type="ECO:0000313" key="2">
    <source>
        <dbReference type="Proteomes" id="UP000261828"/>
    </source>
</evidence>
<keyword evidence="2" id="KW-1185">Reference proteome</keyword>
<protein>
    <submittedName>
        <fullName evidence="1">Uncharacterized protein</fullName>
    </submittedName>
</protein>
<dbReference type="AlphaFoldDB" id="A0A371JUV9"/>
<reference evidence="1 2" key="1">
    <citation type="submission" date="2018-08" db="EMBL/GenBank/DDBJ databases">
        <title>Muricauda nanhaiensis sp. nov., isolated from seawater of the South China Sea.</title>
        <authorList>
            <person name="Dang Y."/>
        </authorList>
    </citation>
    <scope>NUCLEOTIDE SEQUENCE [LARGE SCALE GENOMIC DNA]</scope>
    <source>
        <strain evidence="1 2">SM1704</strain>
    </source>
</reference>
<sequence length="169" mass="19414">MRFSTFLLIIFFFVSSKGISQIRTVKKTKIPLSKLKCSQKVIDYSSNFKEFKDDLKYFKWNEFTGDKYQDQLNYGMIDLYVFPDGNFSATIPYTATAYSFGARHSKPYFIIGLVFFNSKGRKITESDANAYIVNCGSGEIKLTGNIEPNFYDLIDDVNLSTKGCFFVCR</sequence>
<evidence type="ECO:0000313" key="1">
    <source>
        <dbReference type="EMBL" id="RDY61556.1"/>
    </source>
</evidence>